<dbReference type="SMART" id="SM01001">
    <property type="entry name" value="AIRC"/>
    <property type="match status" value="1"/>
</dbReference>
<dbReference type="HAMAP" id="MF_01929">
    <property type="entry name" value="PurE_classI"/>
    <property type="match status" value="1"/>
</dbReference>
<dbReference type="AlphaFoldDB" id="A0A537LVW0"/>
<feature type="binding site" evidence="3 5">
    <location>
        <position position="47"/>
    </location>
    <ligand>
        <name>substrate</name>
    </ligand>
</feature>
<evidence type="ECO:0000256" key="3">
    <source>
        <dbReference type="HAMAP-Rule" id="MF_01929"/>
    </source>
</evidence>
<dbReference type="PIRSF" id="PIRSF001338">
    <property type="entry name" value="AIR_carboxylase"/>
    <property type="match status" value="1"/>
</dbReference>
<feature type="region of interest" description="Disordered" evidence="6">
    <location>
        <begin position="160"/>
        <end position="185"/>
    </location>
</feature>
<keyword evidence="8" id="KW-0456">Lyase</keyword>
<reference evidence="8 9" key="1">
    <citation type="journal article" date="2019" name="Nat. Microbiol.">
        <title>Mediterranean grassland soil C-N compound turnover is dependent on rainfall and depth, and is mediated by genomically divergent microorganisms.</title>
        <authorList>
            <person name="Diamond S."/>
            <person name="Andeer P.F."/>
            <person name="Li Z."/>
            <person name="Crits-Christoph A."/>
            <person name="Burstein D."/>
            <person name="Anantharaman K."/>
            <person name="Lane K.R."/>
            <person name="Thomas B.C."/>
            <person name="Pan C."/>
            <person name="Northen T.R."/>
            <person name="Banfield J.F."/>
        </authorList>
    </citation>
    <scope>NUCLEOTIDE SEQUENCE [LARGE SCALE GENOMIC DNA]</scope>
    <source>
        <strain evidence="8">NP_5</strain>
    </source>
</reference>
<sequence length="185" mass="18782">MAAGPPAHPVVGIVIGSDSDFETMEHAGRVLHEFGVTYEITIASAHRSPARVEAYAREAEGRGLRVIIAGAGGAAHLAGVLAGLTVLPVIGVPLAGPALGGLDALLSTVQMPGGVPVATVGIGGARNAALLAVQILGTADPALRERYRAYKERLAREVEEKAARLTPGAEPGMVPPRQAGGRPPS</sequence>
<dbReference type="InterPro" id="IPR024694">
    <property type="entry name" value="PurE_prokaryotes"/>
</dbReference>
<dbReference type="Proteomes" id="UP000320393">
    <property type="component" value="Unassembled WGS sequence"/>
</dbReference>
<feature type="binding site" evidence="3 5">
    <location>
        <position position="17"/>
    </location>
    <ligand>
        <name>substrate</name>
    </ligand>
</feature>
<evidence type="ECO:0000313" key="8">
    <source>
        <dbReference type="EMBL" id="TMJ12161.1"/>
    </source>
</evidence>
<keyword evidence="2 3" id="KW-0413">Isomerase</keyword>
<dbReference type="EMBL" id="VBAM01000195">
    <property type="protein sequence ID" value="TMJ12161.1"/>
    <property type="molecule type" value="Genomic_DNA"/>
</dbReference>
<dbReference type="InterPro" id="IPR000031">
    <property type="entry name" value="PurE_dom"/>
</dbReference>
<keyword evidence="1 3" id="KW-0658">Purine biosynthesis</keyword>
<evidence type="ECO:0000256" key="2">
    <source>
        <dbReference type="ARBA" id="ARBA00023235"/>
    </source>
</evidence>
<dbReference type="GO" id="GO:0034023">
    <property type="term" value="F:5-(carboxyamino)imidazole ribonucleotide mutase activity"/>
    <property type="evidence" value="ECO:0007669"/>
    <property type="project" value="UniProtKB-UniRule"/>
</dbReference>
<name>A0A537LVW0_9BACT</name>
<dbReference type="EC" id="5.4.99.18" evidence="3 4"/>
<comment type="similarity">
    <text evidence="3">Belongs to the AIR carboxylase family. Class I subfamily.</text>
</comment>
<protein>
    <recommendedName>
        <fullName evidence="3 4">N5-carboxyaminoimidazole ribonucleotide mutase</fullName>
        <shortName evidence="3 4">N5-CAIR mutase</shortName>
        <ecNumber evidence="3 4">5.4.99.18</ecNumber>
    </recommendedName>
    <alternativeName>
        <fullName evidence="3">5-(carboxyamino)imidazole ribonucleotide mutase</fullName>
    </alternativeName>
</protein>
<dbReference type="GO" id="GO:0006189">
    <property type="term" value="P:'de novo' IMP biosynthetic process"/>
    <property type="evidence" value="ECO:0007669"/>
    <property type="project" value="UniProtKB-UniRule"/>
</dbReference>
<feature type="binding site" evidence="3 5">
    <location>
        <position position="20"/>
    </location>
    <ligand>
        <name>substrate</name>
    </ligand>
</feature>
<evidence type="ECO:0000259" key="7">
    <source>
        <dbReference type="SMART" id="SM01001"/>
    </source>
</evidence>
<dbReference type="PANTHER" id="PTHR23046">
    <property type="entry name" value="PHOSPHORIBOSYLAMINOIMIDAZOLE CARBOXYLASE CATALYTIC SUBUNIT"/>
    <property type="match status" value="1"/>
</dbReference>
<dbReference type="NCBIfam" id="TIGR01162">
    <property type="entry name" value="purE"/>
    <property type="match status" value="1"/>
</dbReference>
<comment type="function">
    <text evidence="3 4">Catalyzes the conversion of N5-carboxyaminoimidazole ribonucleotide (N5-CAIR) to 4-carboxy-5-aminoimidazole ribonucleotide (CAIR).</text>
</comment>
<dbReference type="Gene3D" id="3.40.50.1970">
    <property type="match status" value="1"/>
</dbReference>
<evidence type="ECO:0000313" key="9">
    <source>
        <dbReference type="Proteomes" id="UP000320393"/>
    </source>
</evidence>
<dbReference type="SUPFAM" id="SSF52255">
    <property type="entry name" value="N5-CAIR mutase (phosphoribosylaminoimidazole carboxylase, PurE)"/>
    <property type="match status" value="1"/>
</dbReference>
<gene>
    <name evidence="3 8" type="primary">purE</name>
    <name evidence="8" type="ORF">E6H02_06220</name>
</gene>
<dbReference type="PANTHER" id="PTHR23046:SF2">
    <property type="entry name" value="PHOSPHORIBOSYLAMINOIMIDAZOLE CARBOXYLASE"/>
    <property type="match status" value="1"/>
</dbReference>
<dbReference type="Pfam" id="PF00731">
    <property type="entry name" value="AIRC"/>
    <property type="match status" value="1"/>
</dbReference>
<evidence type="ECO:0000256" key="5">
    <source>
        <dbReference type="PIRSR" id="PIRSR001338-1"/>
    </source>
</evidence>
<evidence type="ECO:0000256" key="4">
    <source>
        <dbReference type="PIRNR" id="PIRNR001338"/>
    </source>
</evidence>
<feature type="domain" description="PurE" evidence="7">
    <location>
        <begin position="9"/>
        <end position="158"/>
    </location>
</feature>
<comment type="caution">
    <text evidence="8">The sequence shown here is derived from an EMBL/GenBank/DDBJ whole genome shotgun (WGS) entry which is preliminary data.</text>
</comment>
<evidence type="ECO:0000256" key="6">
    <source>
        <dbReference type="SAM" id="MobiDB-lite"/>
    </source>
</evidence>
<comment type="pathway">
    <text evidence="3 4">Purine metabolism; IMP biosynthesis via de novo pathway; 5-amino-1-(5-phospho-D-ribosyl)imidazole-4-carboxylate from 5-amino-1-(5-phospho-D-ribosyl)imidazole (N5-CAIR route): step 2/2.</text>
</comment>
<evidence type="ECO:0000256" key="1">
    <source>
        <dbReference type="ARBA" id="ARBA00022755"/>
    </source>
</evidence>
<proteinExistence type="inferred from homology"/>
<dbReference type="InterPro" id="IPR033747">
    <property type="entry name" value="PurE_ClassI"/>
</dbReference>
<dbReference type="UniPathway" id="UPA00074">
    <property type="reaction ID" value="UER00943"/>
</dbReference>
<organism evidence="8 9">
    <name type="scientific">Candidatus Segetimicrobium genomatis</name>
    <dbReference type="NCBI Taxonomy" id="2569760"/>
    <lineage>
        <taxon>Bacteria</taxon>
        <taxon>Bacillati</taxon>
        <taxon>Candidatus Sysuimicrobiota</taxon>
        <taxon>Candidatus Sysuimicrobiia</taxon>
        <taxon>Candidatus Sysuimicrobiales</taxon>
        <taxon>Candidatus Segetimicrobiaceae</taxon>
        <taxon>Candidatus Segetimicrobium</taxon>
    </lineage>
</organism>
<accession>A0A537LVW0</accession>
<dbReference type="GO" id="GO:0016829">
    <property type="term" value="F:lyase activity"/>
    <property type="evidence" value="ECO:0007669"/>
    <property type="project" value="UniProtKB-KW"/>
</dbReference>
<comment type="catalytic activity">
    <reaction evidence="3 4">
        <text>5-carboxyamino-1-(5-phospho-D-ribosyl)imidazole + H(+) = 5-amino-1-(5-phospho-D-ribosyl)imidazole-4-carboxylate</text>
        <dbReference type="Rhea" id="RHEA:13193"/>
        <dbReference type="ChEBI" id="CHEBI:15378"/>
        <dbReference type="ChEBI" id="CHEBI:58730"/>
        <dbReference type="ChEBI" id="CHEBI:77657"/>
        <dbReference type="EC" id="5.4.99.18"/>
    </reaction>
</comment>